<evidence type="ECO:0000313" key="4">
    <source>
        <dbReference type="Proteomes" id="UP000018948"/>
    </source>
</evidence>
<name>W2ZY94_PHYNI</name>
<dbReference type="GO" id="GO:0046527">
    <property type="term" value="F:glucosyltransferase activity"/>
    <property type="evidence" value="ECO:0007669"/>
    <property type="project" value="TreeGrafter"/>
</dbReference>
<keyword evidence="1" id="KW-0472">Membrane</keyword>
<sequence>MRPQKNGAGEDHKNVINYDDVNEFFWRDSCLHFDEFNVAEVVNARDYKTFKEHSGVPPLFLPFPYRSNLADTDGFKFYSNFFTSDIKDTRNNVFYSIFMTISGSQGGARLFFSLLTAVNAAPCKSFGSSDLLTMASIIISWGDFFCYGAFWTIIFVCKFMFNSVDGQVSHWTQRGDLQRRYVAPVVLVFIYDSQIWLAIAQAIIGGWIGFRLKIDHSARIKAFVKRLRQAPNFFPAIVELCCSLCQQPPTH</sequence>
<evidence type="ECO:0000313" key="3">
    <source>
        <dbReference type="EMBL" id="ETP51931.1"/>
    </source>
</evidence>
<keyword evidence="1" id="KW-0812">Transmembrane</keyword>
<feature type="domain" description="1,3-beta-glucan synthase component FKS1-like" evidence="2">
    <location>
        <begin position="5"/>
        <end position="31"/>
    </location>
</feature>
<dbReference type="EMBL" id="ANIY01000691">
    <property type="protein sequence ID" value="ETP51931.1"/>
    <property type="molecule type" value="Genomic_DNA"/>
</dbReference>
<evidence type="ECO:0000259" key="2">
    <source>
        <dbReference type="Pfam" id="PF14288"/>
    </source>
</evidence>
<dbReference type="AlphaFoldDB" id="W2ZY94"/>
<keyword evidence="1" id="KW-1133">Transmembrane helix</keyword>
<feature type="transmembrane region" description="Helical" evidence="1">
    <location>
        <begin position="181"/>
        <end position="210"/>
    </location>
</feature>
<accession>W2ZY94</accession>
<evidence type="ECO:0000256" key="1">
    <source>
        <dbReference type="SAM" id="Phobius"/>
    </source>
</evidence>
<reference evidence="3 4" key="1">
    <citation type="submission" date="2013-11" db="EMBL/GenBank/DDBJ databases">
        <title>The Genome Sequence of Phytophthora parasitica P10297.</title>
        <authorList>
            <consortium name="The Broad Institute Genomics Platform"/>
            <person name="Russ C."/>
            <person name="Tyler B."/>
            <person name="Panabieres F."/>
            <person name="Shan W."/>
            <person name="Tripathy S."/>
            <person name="Grunwald N."/>
            <person name="Machado M."/>
            <person name="Johnson C.S."/>
            <person name="Walker B."/>
            <person name="Young S.K."/>
            <person name="Zeng Q."/>
            <person name="Gargeya S."/>
            <person name="Fitzgerald M."/>
            <person name="Haas B."/>
            <person name="Abouelleil A."/>
            <person name="Allen A.W."/>
            <person name="Alvarado L."/>
            <person name="Arachchi H.M."/>
            <person name="Berlin A.M."/>
            <person name="Chapman S.B."/>
            <person name="Gainer-Dewar J."/>
            <person name="Goldberg J."/>
            <person name="Griggs A."/>
            <person name="Gujja S."/>
            <person name="Hansen M."/>
            <person name="Howarth C."/>
            <person name="Imamovic A."/>
            <person name="Ireland A."/>
            <person name="Larimer J."/>
            <person name="McCowan C."/>
            <person name="Murphy C."/>
            <person name="Pearson M."/>
            <person name="Poon T.W."/>
            <person name="Priest M."/>
            <person name="Roberts A."/>
            <person name="Saif S."/>
            <person name="Shea T."/>
            <person name="Sisk P."/>
            <person name="Sykes S."/>
            <person name="Wortman J."/>
            <person name="Nusbaum C."/>
            <person name="Birren B."/>
        </authorList>
    </citation>
    <scope>NUCLEOTIDE SEQUENCE [LARGE SCALE GENOMIC DNA]</scope>
    <source>
        <strain evidence="3 4">P10297</strain>
    </source>
</reference>
<dbReference type="PANTHER" id="PTHR12741:SF48">
    <property type="entry name" value="1,3-BETA-GLUCAN SYNTHASE COMPONENT FKS1-RELATED"/>
    <property type="match status" value="1"/>
</dbReference>
<gene>
    <name evidence="3" type="ORF">F442_02995</name>
</gene>
<dbReference type="Proteomes" id="UP000018948">
    <property type="component" value="Unassembled WGS sequence"/>
</dbReference>
<organism evidence="3 4">
    <name type="scientific">Phytophthora nicotianae P10297</name>
    <dbReference type="NCBI Taxonomy" id="1317064"/>
    <lineage>
        <taxon>Eukaryota</taxon>
        <taxon>Sar</taxon>
        <taxon>Stramenopiles</taxon>
        <taxon>Oomycota</taxon>
        <taxon>Peronosporomycetes</taxon>
        <taxon>Peronosporales</taxon>
        <taxon>Peronosporaceae</taxon>
        <taxon>Phytophthora</taxon>
    </lineage>
</organism>
<comment type="caution">
    <text evidence="3">The sequence shown here is derived from an EMBL/GenBank/DDBJ whole genome shotgun (WGS) entry which is preliminary data.</text>
</comment>
<dbReference type="PANTHER" id="PTHR12741">
    <property type="entry name" value="LYST-INTERACTING PROTEIN LIP5 DOPAMINE RESPONSIVE PROTEIN DRG-1"/>
    <property type="match status" value="1"/>
</dbReference>
<feature type="transmembrane region" description="Helical" evidence="1">
    <location>
        <begin position="144"/>
        <end position="161"/>
    </location>
</feature>
<protein>
    <recommendedName>
        <fullName evidence="2">1,3-beta-glucan synthase component FKS1-like domain-containing protein</fullName>
    </recommendedName>
</protein>
<proteinExistence type="predicted"/>
<dbReference type="InterPro" id="IPR026899">
    <property type="entry name" value="FKS1-like_dom1"/>
</dbReference>
<dbReference type="GO" id="GO:0005886">
    <property type="term" value="C:plasma membrane"/>
    <property type="evidence" value="ECO:0007669"/>
    <property type="project" value="TreeGrafter"/>
</dbReference>
<dbReference type="Pfam" id="PF14288">
    <property type="entry name" value="FKS1_dom1"/>
    <property type="match status" value="1"/>
</dbReference>